<proteinExistence type="predicted"/>
<evidence type="ECO:0000313" key="3">
    <source>
        <dbReference type="Proteomes" id="UP000192936"/>
    </source>
</evidence>
<protein>
    <recommendedName>
        <fullName evidence="4">Transmembrane protein (PGPGW)</fullName>
    </recommendedName>
</protein>
<feature type="transmembrane region" description="Helical" evidence="1">
    <location>
        <begin position="25"/>
        <end position="44"/>
    </location>
</feature>
<organism evidence="2 3">
    <name type="scientific">Azospirillum oryzae</name>
    <dbReference type="NCBI Taxonomy" id="286727"/>
    <lineage>
        <taxon>Bacteria</taxon>
        <taxon>Pseudomonadati</taxon>
        <taxon>Pseudomonadota</taxon>
        <taxon>Alphaproteobacteria</taxon>
        <taxon>Rhodospirillales</taxon>
        <taxon>Azospirillaceae</taxon>
        <taxon>Azospirillum</taxon>
    </lineage>
</organism>
<evidence type="ECO:0000256" key="1">
    <source>
        <dbReference type="SAM" id="Phobius"/>
    </source>
</evidence>
<gene>
    <name evidence="2" type="ORF">SAMN02982917_2560</name>
</gene>
<dbReference type="AlphaFoldDB" id="A0A1X7FDR0"/>
<accession>A0A1X7FDR0</accession>
<dbReference type="EMBL" id="FXAK01000005">
    <property type="protein sequence ID" value="SMF50326.1"/>
    <property type="molecule type" value="Genomic_DNA"/>
</dbReference>
<keyword evidence="1" id="KW-1133">Transmembrane helix</keyword>
<reference evidence="2 3" key="1">
    <citation type="submission" date="2017-04" db="EMBL/GenBank/DDBJ databases">
        <authorList>
            <person name="Afonso C.L."/>
            <person name="Miller P.J."/>
            <person name="Scott M.A."/>
            <person name="Spackman E."/>
            <person name="Goraichik I."/>
            <person name="Dimitrov K.M."/>
            <person name="Suarez D.L."/>
            <person name="Swayne D.E."/>
        </authorList>
    </citation>
    <scope>NUCLEOTIDE SEQUENCE [LARGE SCALE GENOMIC DNA]</scope>
    <source>
        <strain evidence="2 3">A2P</strain>
    </source>
</reference>
<dbReference type="Proteomes" id="UP000192936">
    <property type="component" value="Unassembled WGS sequence"/>
</dbReference>
<keyword evidence="1" id="KW-0472">Membrane</keyword>
<evidence type="ECO:0008006" key="4">
    <source>
        <dbReference type="Google" id="ProtNLM"/>
    </source>
</evidence>
<name>A0A1X7FDR0_9PROT</name>
<keyword evidence="1" id="KW-0812">Transmembrane</keyword>
<sequence length="103" mass="11382">MEPGEPQMSPPDTAQTLSFARVRQLALIGAGCTIILLGLLLAPLPGPGGLPVMLLGGVLVLRNSADARRLFVRSKRRYPRMFSPIERIRQKLRARRLRKMHGG</sequence>
<evidence type="ECO:0000313" key="2">
    <source>
        <dbReference type="EMBL" id="SMF50326.1"/>
    </source>
</evidence>